<dbReference type="GO" id="GO:0004573">
    <property type="term" value="F:Glc3Man9GlcNAc2 oligosaccharide glucosidase activity"/>
    <property type="evidence" value="ECO:0007669"/>
    <property type="project" value="UniProtKB-UniRule"/>
</dbReference>
<dbReference type="InterPro" id="IPR031335">
    <property type="entry name" value="Glyco_hydro_63_C"/>
</dbReference>
<keyword evidence="6" id="KW-0735">Signal-anchor</keyword>
<keyword evidence="3" id="KW-0812">Transmembrane</keyword>
<dbReference type="GO" id="GO:0006491">
    <property type="term" value="P:N-glycan processing"/>
    <property type="evidence" value="ECO:0007669"/>
    <property type="project" value="EnsemblFungi"/>
</dbReference>
<comment type="subcellular location">
    <subcellularLocation>
        <location evidence="1 13">Endoplasmic reticulum membrane</location>
        <topology evidence="1 13">Single-pass type II membrane protein</topology>
    </subcellularLocation>
</comment>
<evidence type="ECO:0000256" key="14">
    <source>
        <dbReference type="RuleBase" id="RU369107"/>
    </source>
</evidence>
<dbReference type="Pfam" id="PF03200">
    <property type="entry name" value="Glyco_hydro_63"/>
    <property type="match status" value="1"/>
</dbReference>
<comment type="catalytic activity">
    <reaction evidence="12 13">
        <text>N(4)-(alpha-D-Glc-(1-&gt;2)-alpha-D-Glc-(1-&gt;3)-alpha-D-Glc-(1-&gt;3)-alpha-D-Man-(1-&gt;2)-alpha-D-Man-(1-&gt;2)-alpha-D-Man-(1-&gt;3)-[alpha-D-Man-(1-&gt;2)-alpha-D-Man-(1-&gt;3)-[alpha-D-Man-(1-&gt;2)-alpha-D-Man-(1-&gt;6)]-alpha-D-Man-(1-&gt;6)]-beta-D-Man-(1-&gt;4)-beta-D-GlcNAc-(1-&gt;4)-beta-D-GlcNAc)-L-asparaginyl-[protein] + H2O = N(4)-(alpha-D-Glc-(1-&gt;3)-alpha-D-Glc-(1-&gt;3)-alpha-D-Man-(1-&gt;2)-alpha-D-Man-(1-&gt;2)-alpha-D-Man-(1-&gt;3)-[alpha-D-Man-(1-&gt;2)-alpha-D-Man-(1-&gt;3)-[alpha-D-Man-(1-&gt;2)-alpha-D-Man-(1-&gt;6)]-alpha-D-Man-(1-&gt;6)]-beta-D-Man-(1-&gt;4)-beta-D-GlcNAc-(1-&gt;4)-beta-D-GlcNAc)-L-asparaginyl-[protein] + beta-D-glucose</text>
        <dbReference type="Rhea" id="RHEA:55988"/>
        <dbReference type="Rhea" id="RHEA-COMP:12806"/>
        <dbReference type="Rhea" id="RHEA-COMP:14355"/>
        <dbReference type="ChEBI" id="CHEBI:15377"/>
        <dbReference type="ChEBI" id="CHEBI:15903"/>
        <dbReference type="ChEBI" id="CHEBI:59082"/>
        <dbReference type="ChEBI" id="CHEBI:132537"/>
        <dbReference type="EC" id="3.2.1.106"/>
    </reaction>
</comment>
<accession>A0A167Z7H1</accession>
<keyword evidence="7" id="KW-1133">Transmembrane helix</keyword>
<evidence type="ECO:0000313" key="18">
    <source>
        <dbReference type="EMBL" id="KZZ92276.1"/>
    </source>
</evidence>
<comment type="similarity">
    <text evidence="2 13">Belongs to the glycosyl hydrolase 63 family.</text>
</comment>
<keyword evidence="15" id="KW-0732">Signal</keyword>
<evidence type="ECO:0000256" key="15">
    <source>
        <dbReference type="SAM" id="SignalP"/>
    </source>
</evidence>
<dbReference type="OrthoDB" id="410058at2759"/>
<evidence type="ECO:0000259" key="17">
    <source>
        <dbReference type="Pfam" id="PF16923"/>
    </source>
</evidence>
<dbReference type="VEuPathDB" id="FungiDB:AAP_02931"/>
<dbReference type="InterPro" id="IPR008928">
    <property type="entry name" value="6-hairpin_glycosidase_sf"/>
</dbReference>
<dbReference type="InterPro" id="IPR038518">
    <property type="entry name" value="Glyco_hydro_63N_sf"/>
</dbReference>
<dbReference type="Proteomes" id="UP000242877">
    <property type="component" value="Unassembled WGS sequence"/>
</dbReference>
<evidence type="ECO:0000256" key="12">
    <source>
        <dbReference type="ARBA" id="ARBA00052431"/>
    </source>
</evidence>
<dbReference type="Gene3D" id="2.70.98.110">
    <property type="entry name" value="Glycosyl hydrolase family 63, N-terminal domain"/>
    <property type="match status" value="1"/>
</dbReference>
<proteinExistence type="inferred from homology"/>
<dbReference type="InterPro" id="IPR012341">
    <property type="entry name" value="6hp_glycosidase-like_sf"/>
</dbReference>
<evidence type="ECO:0000256" key="13">
    <source>
        <dbReference type="RuleBase" id="RU368089"/>
    </source>
</evidence>
<name>A0A167Z7H1_9EURO</name>
<reference evidence="18 19" key="1">
    <citation type="journal article" date="2016" name="Genome Biol. Evol.">
        <title>Divergent and convergent evolution of fungal pathogenicity.</title>
        <authorList>
            <person name="Shang Y."/>
            <person name="Xiao G."/>
            <person name="Zheng P."/>
            <person name="Cen K."/>
            <person name="Zhan S."/>
            <person name="Wang C."/>
        </authorList>
    </citation>
    <scope>NUCLEOTIDE SEQUENCE [LARGE SCALE GENOMIC DNA]</scope>
    <source>
        <strain evidence="18 19">ARSEF 7405</strain>
    </source>
</reference>
<keyword evidence="5 13" id="KW-0256">Endoplasmic reticulum</keyword>
<feature type="signal peptide" evidence="15">
    <location>
        <begin position="1"/>
        <end position="23"/>
    </location>
</feature>
<dbReference type="SUPFAM" id="SSF48208">
    <property type="entry name" value="Six-hairpin glycosidases"/>
    <property type="match status" value="1"/>
</dbReference>
<keyword evidence="10 13" id="KW-0326">Glycosidase</keyword>
<dbReference type="InterPro" id="IPR004888">
    <property type="entry name" value="Glycoside_hydrolase_63"/>
</dbReference>
<feature type="chain" id="PRO_5007894928" description="Mannosyl-oligosaccharide glucosidase" evidence="15">
    <location>
        <begin position="24"/>
        <end position="818"/>
    </location>
</feature>
<dbReference type="PANTHER" id="PTHR10412:SF11">
    <property type="entry name" value="MANNOSYL-OLIGOSACCHARIDE GLUCOSIDASE"/>
    <property type="match status" value="1"/>
</dbReference>
<dbReference type="GO" id="GO:0070880">
    <property type="term" value="P:fungal-type cell wall beta-glucan biosynthetic process"/>
    <property type="evidence" value="ECO:0007669"/>
    <property type="project" value="EnsemblFungi"/>
</dbReference>
<comment type="function">
    <text evidence="13">Cleaves the distal alpha 1,2-linked glucose residue from the Glc(3)Man(9)GlcNAc(2) oligosaccharide precursor.</text>
</comment>
<gene>
    <name evidence="18" type="ORF">AAP_02931</name>
</gene>
<dbReference type="Gene3D" id="1.50.10.10">
    <property type="match status" value="1"/>
</dbReference>
<dbReference type="GO" id="GO:0098553">
    <property type="term" value="C:lumenal side of endoplasmic reticulum membrane"/>
    <property type="evidence" value="ECO:0007669"/>
    <property type="project" value="EnsemblFungi"/>
</dbReference>
<dbReference type="InterPro" id="IPR031631">
    <property type="entry name" value="Glyco_hydro_63N"/>
</dbReference>
<evidence type="ECO:0000256" key="4">
    <source>
        <dbReference type="ARBA" id="ARBA00022801"/>
    </source>
</evidence>
<keyword evidence="8" id="KW-0472">Membrane</keyword>
<evidence type="ECO:0000256" key="7">
    <source>
        <dbReference type="ARBA" id="ARBA00022989"/>
    </source>
</evidence>
<organism evidence="18 19">
    <name type="scientific">Ascosphaera apis ARSEF 7405</name>
    <dbReference type="NCBI Taxonomy" id="392613"/>
    <lineage>
        <taxon>Eukaryota</taxon>
        <taxon>Fungi</taxon>
        <taxon>Dikarya</taxon>
        <taxon>Ascomycota</taxon>
        <taxon>Pezizomycotina</taxon>
        <taxon>Eurotiomycetes</taxon>
        <taxon>Eurotiomycetidae</taxon>
        <taxon>Onygenales</taxon>
        <taxon>Ascosphaeraceae</taxon>
        <taxon>Ascosphaera</taxon>
    </lineage>
</organism>
<sequence length="818" mass="93267">MMFRVLLYAWAAIGFALLKGVRADTEPVSSNGAEAASNSSLLWGPYRPNLYFGVRPRIPKSLMTGLFWAKVDDFENPQANFRYTCEQNEGMRGYGWDEYDIRTGGRQTIHDTGNSIDLTIDFVKIPGGVHGGSWAARIKGEPRADADPRQPTTIIFYASLEGSGHLSLENEPDPLGYRGDVTLTGSTDELGEFTIDITRGPSSNLFISHDHPSYEEAPLSRTMVASILAPAEAIWQAKGLLFAQLQSSIAKLVEKYGRENVPPPPQMFTIPNSSDEEGNMYYVQKTFSGKFEFDILFSSASAKKPVTSEALTEVIDETRNSFAQRFKEIFKPMAPFAQEKYEEFSKSMFSNLVGGIGYFFGDSIVDRSYAPEYEEENEGFWEETEAARARAEPQPEGAAELFTAIPSRPFFPRGFLWDEGFHLIPIMEWDLDLTLQITKSWFSLMDDDGWIAREQILGPEARSKVPPEFQVQYPHYANPPTLFLIIESLAEKVKGIDSSKVESDDTVNDVRTVHLHDRDALLSYLNSIYPLLKRQYFWFRKTQHGDLKSYDREASSLVEGYRWRGRSVRHILTSGLDDYPRPQPPHPGELHVDLISWVGMMTRSLKNIAEVLELADDINEFTKYETAILKNIEDLHWDEKEKMYCDATIDDYEEHVHVCHKGYISLFPFMTGLMDAKHPHLGAVLDLIADPEELWSSFGIRSLSKNDEFYGTDENYWRGPIWINMNYLVLKNLLDIAQSEGPQQEKARKMYNDLRKTLVNTVFNSWKETGFAWEQYNPEDGHGQRTQHFTGWTSLVVKIMAMPDLHDIGKKTSLRDEL</sequence>
<evidence type="ECO:0000256" key="6">
    <source>
        <dbReference type="ARBA" id="ARBA00022968"/>
    </source>
</evidence>
<feature type="domain" description="Glycosyl hydrolase family 63 C-terminal" evidence="16">
    <location>
        <begin position="307"/>
        <end position="802"/>
    </location>
</feature>
<evidence type="ECO:0000256" key="5">
    <source>
        <dbReference type="ARBA" id="ARBA00022824"/>
    </source>
</evidence>
<keyword evidence="4 13" id="KW-0378">Hydrolase</keyword>
<comment type="pathway">
    <text evidence="14">Glycan metabolism; N-glycan degradation.</text>
</comment>
<keyword evidence="19" id="KW-1185">Reference proteome</keyword>
<dbReference type="Pfam" id="PF16923">
    <property type="entry name" value="Glyco_hydro_63N"/>
    <property type="match status" value="1"/>
</dbReference>
<dbReference type="GO" id="GO:0009311">
    <property type="term" value="P:oligosaccharide metabolic process"/>
    <property type="evidence" value="ECO:0007669"/>
    <property type="project" value="UniProtKB-UniRule"/>
</dbReference>
<feature type="domain" description="Glycosyl hydrolase family 63 N-terminal" evidence="17">
    <location>
        <begin position="40"/>
        <end position="267"/>
    </location>
</feature>
<evidence type="ECO:0000256" key="9">
    <source>
        <dbReference type="ARBA" id="ARBA00023180"/>
    </source>
</evidence>
<evidence type="ECO:0000256" key="1">
    <source>
        <dbReference type="ARBA" id="ARBA00004648"/>
    </source>
</evidence>
<dbReference type="EC" id="3.2.1.106" evidence="11 13"/>
<dbReference type="FunFam" id="1.50.10.10:FF:000027">
    <property type="entry name" value="Probable mannosyl-oligosaccharide glucosidase"/>
    <property type="match status" value="1"/>
</dbReference>
<evidence type="ECO:0000313" key="19">
    <source>
        <dbReference type="Proteomes" id="UP000242877"/>
    </source>
</evidence>
<dbReference type="GO" id="GO:0006488">
    <property type="term" value="P:dolichol-linked oligosaccharide biosynthetic process"/>
    <property type="evidence" value="ECO:0007669"/>
    <property type="project" value="EnsemblFungi"/>
</dbReference>
<evidence type="ECO:0000256" key="11">
    <source>
        <dbReference type="ARBA" id="ARBA00038888"/>
    </source>
</evidence>
<dbReference type="PANTHER" id="PTHR10412">
    <property type="entry name" value="MANNOSYL-OLIGOSACCHARIDE GLUCOSIDASE"/>
    <property type="match status" value="1"/>
</dbReference>
<dbReference type="EMBL" id="AZGZ01000011">
    <property type="protein sequence ID" value="KZZ92276.1"/>
    <property type="molecule type" value="Genomic_DNA"/>
</dbReference>
<evidence type="ECO:0000256" key="2">
    <source>
        <dbReference type="ARBA" id="ARBA00010833"/>
    </source>
</evidence>
<keyword evidence="9 14" id="KW-0325">Glycoprotein</keyword>
<evidence type="ECO:0000256" key="3">
    <source>
        <dbReference type="ARBA" id="ARBA00022692"/>
    </source>
</evidence>
<comment type="caution">
    <text evidence="18">The sequence shown here is derived from an EMBL/GenBank/DDBJ whole genome shotgun (WGS) entry which is preliminary data.</text>
</comment>
<protein>
    <recommendedName>
        <fullName evidence="11 13">Mannosyl-oligosaccharide glucosidase</fullName>
        <ecNumber evidence="11 13">3.2.1.106</ecNumber>
    </recommendedName>
    <alternativeName>
        <fullName evidence="14">Glucosidase I</fullName>
    </alternativeName>
</protein>
<dbReference type="FunFam" id="2.70.98.110:FF:000003">
    <property type="entry name" value="Probable mannosyl-oligosaccharide glucosidase"/>
    <property type="match status" value="1"/>
</dbReference>
<evidence type="ECO:0000256" key="8">
    <source>
        <dbReference type="ARBA" id="ARBA00023136"/>
    </source>
</evidence>
<evidence type="ECO:0000256" key="10">
    <source>
        <dbReference type="ARBA" id="ARBA00023295"/>
    </source>
</evidence>
<dbReference type="AlphaFoldDB" id="A0A167Z7H1"/>
<evidence type="ECO:0000259" key="16">
    <source>
        <dbReference type="Pfam" id="PF03200"/>
    </source>
</evidence>